<evidence type="ECO:0000313" key="3">
    <source>
        <dbReference type="Proteomes" id="UP000237819"/>
    </source>
</evidence>
<name>A0A2S8GPF5_9BACT</name>
<proteinExistence type="predicted"/>
<feature type="signal peptide" evidence="1">
    <location>
        <begin position="1"/>
        <end position="26"/>
    </location>
</feature>
<evidence type="ECO:0000256" key="1">
    <source>
        <dbReference type="SAM" id="SignalP"/>
    </source>
</evidence>
<protein>
    <submittedName>
        <fullName evidence="2">Uncharacterized protein</fullName>
    </submittedName>
</protein>
<organism evidence="2 3">
    <name type="scientific">Blastopirellula marina</name>
    <dbReference type="NCBI Taxonomy" id="124"/>
    <lineage>
        <taxon>Bacteria</taxon>
        <taxon>Pseudomonadati</taxon>
        <taxon>Planctomycetota</taxon>
        <taxon>Planctomycetia</taxon>
        <taxon>Pirellulales</taxon>
        <taxon>Pirellulaceae</taxon>
        <taxon>Blastopirellula</taxon>
    </lineage>
</organism>
<dbReference type="RefSeq" id="WP_105335282.1">
    <property type="nucleotide sequence ID" value="NZ_PUHZ01000010.1"/>
</dbReference>
<reference evidence="2 3" key="1">
    <citation type="submission" date="2018-02" db="EMBL/GenBank/DDBJ databases">
        <title>Comparative genomes isolates from brazilian mangrove.</title>
        <authorList>
            <person name="Araujo J.E."/>
            <person name="Taketani R.G."/>
            <person name="Silva M.C.P."/>
            <person name="Loureco M.V."/>
            <person name="Andreote F.D."/>
        </authorList>
    </citation>
    <scope>NUCLEOTIDE SEQUENCE [LARGE SCALE GENOMIC DNA]</scope>
    <source>
        <strain evidence="2 3">Nap-Phe MGV</strain>
    </source>
</reference>
<dbReference type="AlphaFoldDB" id="A0A2S8GPF5"/>
<accession>A0A2S8GPF5</accession>
<evidence type="ECO:0000313" key="2">
    <source>
        <dbReference type="EMBL" id="PQO46310.1"/>
    </source>
</evidence>
<feature type="chain" id="PRO_5015522037" evidence="1">
    <location>
        <begin position="27"/>
        <end position="92"/>
    </location>
</feature>
<sequence length="92" mass="10345">MTQKRRSMAMVGMLLLYAIAATPALAAELDGIPTIELGQVVNSRDWVQRALPWFCREPNRLVDIQAPKMIARPIVVTPFIFEGEEEFLGFTP</sequence>
<dbReference type="Proteomes" id="UP000237819">
    <property type="component" value="Unassembled WGS sequence"/>
</dbReference>
<comment type="caution">
    <text evidence="2">The sequence shown here is derived from an EMBL/GenBank/DDBJ whole genome shotgun (WGS) entry which is preliminary data.</text>
</comment>
<keyword evidence="1" id="KW-0732">Signal</keyword>
<dbReference type="EMBL" id="PUHZ01000010">
    <property type="protein sequence ID" value="PQO46310.1"/>
    <property type="molecule type" value="Genomic_DNA"/>
</dbReference>
<gene>
    <name evidence="2" type="ORF">C5Y93_10015</name>
</gene>